<comment type="similarity">
    <text evidence="1 6">Belongs to the XseB family.</text>
</comment>
<comment type="catalytic activity">
    <reaction evidence="6">
        <text>Exonucleolytic cleavage in either 5'- to 3'- or 3'- to 5'-direction to yield nucleoside 5'-phosphates.</text>
        <dbReference type="EC" id="3.1.11.6"/>
    </reaction>
</comment>
<evidence type="ECO:0000256" key="5">
    <source>
        <dbReference type="ARBA" id="ARBA00022839"/>
    </source>
</evidence>
<keyword evidence="4 6" id="KW-0378">Hydrolase</keyword>
<feature type="coiled-coil region" evidence="7">
    <location>
        <begin position="54"/>
        <end position="81"/>
    </location>
</feature>
<keyword evidence="2 6" id="KW-0963">Cytoplasm</keyword>
<evidence type="ECO:0000256" key="3">
    <source>
        <dbReference type="ARBA" id="ARBA00022722"/>
    </source>
</evidence>
<evidence type="ECO:0000256" key="4">
    <source>
        <dbReference type="ARBA" id="ARBA00022801"/>
    </source>
</evidence>
<evidence type="ECO:0000256" key="2">
    <source>
        <dbReference type="ARBA" id="ARBA00022490"/>
    </source>
</evidence>
<evidence type="ECO:0000313" key="9">
    <source>
        <dbReference type="Proteomes" id="UP000830167"/>
    </source>
</evidence>
<evidence type="ECO:0000256" key="7">
    <source>
        <dbReference type="SAM" id="Coils"/>
    </source>
</evidence>
<dbReference type="EMBL" id="CP089291">
    <property type="protein sequence ID" value="UOF92936.1"/>
    <property type="molecule type" value="Genomic_DNA"/>
</dbReference>
<dbReference type="Pfam" id="PF02609">
    <property type="entry name" value="Exonuc_VII_S"/>
    <property type="match status" value="1"/>
</dbReference>
<protein>
    <recommendedName>
        <fullName evidence="6">Exodeoxyribonuclease 7 small subunit</fullName>
        <ecNumber evidence="6">3.1.11.6</ecNumber>
    </recommendedName>
    <alternativeName>
        <fullName evidence="6">Exodeoxyribonuclease VII small subunit</fullName>
        <shortName evidence="6">Exonuclease VII small subunit</shortName>
    </alternativeName>
</protein>
<dbReference type="NCBIfam" id="TIGR01280">
    <property type="entry name" value="xseB"/>
    <property type="match status" value="1"/>
</dbReference>
<keyword evidence="5 6" id="KW-0269">Exonuclease</keyword>
<comment type="subunit">
    <text evidence="6">Heterooligomer composed of large and small subunits.</text>
</comment>
<dbReference type="Gene3D" id="1.10.287.1040">
    <property type="entry name" value="Exonuclease VII, small subunit"/>
    <property type="match status" value="1"/>
</dbReference>
<comment type="subcellular location">
    <subcellularLocation>
        <location evidence="6">Cytoplasm</location>
    </subcellularLocation>
</comment>
<gene>
    <name evidence="6 8" type="primary">xseB</name>
    <name evidence="8" type="ORF">LSG31_19915</name>
</gene>
<accession>A0ABY4CR06</accession>
<keyword evidence="3 6" id="KW-0540">Nuclease</keyword>
<sequence length="87" mass="9954">MAGNQDPNQGQHQDPETTFETALNRLEQIVRQLESGELPLDQAIAQFQEGMQLAKVCRDRLDQAEQKIEMLVQEAGSFQKRPFQPEE</sequence>
<evidence type="ECO:0000256" key="1">
    <source>
        <dbReference type="ARBA" id="ARBA00009998"/>
    </source>
</evidence>
<evidence type="ECO:0000256" key="6">
    <source>
        <dbReference type="HAMAP-Rule" id="MF_00337"/>
    </source>
</evidence>
<dbReference type="NCBIfam" id="NF002140">
    <property type="entry name" value="PRK00977.1-4"/>
    <property type="match status" value="1"/>
</dbReference>
<name>A0ABY4CR06_9BACL</name>
<reference evidence="8" key="1">
    <citation type="submission" date="2021-12" db="EMBL/GenBank/DDBJ databases">
        <title>Alicyclobacillaceae gen. nov., sp. nov., isolated from chalcocite enrichment system.</title>
        <authorList>
            <person name="Jiang Z."/>
        </authorList>
    </citation>
    <scope>NUCLEOTIDE SEQUENCE</scope>
    <source>
        <strain evidence="8">MYW30-H2</strain>
    </source>
</reference>
<proteinExistence type="inferred from homology"/>
<dbReference type="PANTHER" id="PTHR34137:SF1">
    <property type="entry name" value="EXODEOXYRIBONUCLEASE 7 SMALL SUBUNIT"/>
    <property type="match status" value="1"/>
</dbReference>
<dbReference type="EC" id="3.1.11.6" evidence="6"/>
<dbReference type="PANTHER" id="PTHR34137">
    <property type="entry name" value="EXODEOXYRIBONUCLEASE 7 SMALL SUBUNIT"/>
    <property type="match status" value="1"/>
</dbReference>
<organism evidence="8 9">
    <name type="scientific">Fodinisporobacter ferrooxydans</name>
    <dbReference type="NCBI Taxonomy" id="2901836"/>
    <lineage>
        <taxon>Bacteria</taxon>
        <taxon>Bacillati</taxon>
        <taxon>Bacillota</taxon>
        <taxon>Bacilli</taxon>
        <taxon>Bacillales</taxon>
        <taxon>Alicyclobacillaceae</taxon>
        <taxon>Fodinisporobacter</taxon>
    </lineage>
</organism>
<dbReference type="InterPro" id="IPR003761">
    <property type="entry name" value="Exonuc_VII_S"/>
</dbReference>
<dbReference type="HAMAP" id="MF_00337">
    <property type="entry name" value="Exonuc_7_S"/>
    <property type="match status" value="1"/>
</dbReference>
<dbReference type="InterPro" id="IPR037004">
    <property type="entry name" value="Exonuc_VII_ssu_sf"/>
</dbReference>
<comment type="function">
    <text evidence="6">Bidirectionally degrades single-stranded DNA into large acid-insoluble oligonucleotides, which are then degraded further into small acid-soluble oligonucleotides.</text>
</comment>
<keyword evidence="7" id="KW-0175">Coiled coil</keyword>
<dbReference type="SUPFAM" id="SSF116842">
    <property type="entry name" value="XseB-like"/>
    <property type="match status" value="1"/>
</dbReference>
<dbReference type="GO" id="GO:0008855">
    <property type="term" value="F:exodeoxyribonuclease VII activity"/>
    <property type="evidence" value="ECO:0007669"/>
    <property type="project" value="UniProtKB-EC"/>
</dbReference>
<evidence type="ECO:0000313" key="8">
    <source>
        <dbReference type="EMBL" id="UOF92936.1"/>
    </source>
</evidence>
<keyword evidence="9" id="KW-1185">Reference proteome</keyword>
<dbReference type="Proteomes" id="UP000830167">
    <property type="component" value="Chromosome"/>
</dbReference>